<keyword evidence="1" id="KW-0238">DNA-binding</keyword>
<dbReference type="CDD" id="cd00093">
    <property type="entry name" value="HTH_XRE"/>
    <property type="match status" value="1"/>
</dbReference>
<accession>A0ABS5BP63</accession>
<gene>
    <name evidence="3" type="ORF">J8F10_09355</name>
</gene>
<keyword evidence="4" id="KW-1185">Reference proteome</keyword>
<dbReference type="Pfam" id="PF01381">
    <property type="entry name" value="HTH_3"/>
    <property type="match status" value="1"/>
</dbReference>
<dbReference type="PANTHER" id="PTHR46797">
    <property type="entry name" value="HTH-TYPE TRANSCRIPTIONAL REGULATOR"/>
    <property type="match status" value="1"/>
</dbReference>
<dbReference type="SUPFAM" id="SSF47413">
    <property type="entry name" value="lambda repressor-like DNA-binding domains"/>
    <property type="match status" value="1"/>
</dbReference>
<dbReference type="RefSeq" id="WP_210653564.1">
    <property type="nucleotide sequence ID" value="NZ_JAGKQQ010000001.1"/>
</dbReference>
<dbReference type="PANTHER" id="PTHR46797:SF1">
    <property type="entry name" value="METHYLPHOSPHONATE SYNTHASE"/>
    <property type="match status" value="1"/>
</dbReference>
<evidence type="ECO:0000259" key="2">
    <source>
        <dbReference type="PROSITE" id="PS50943"/>
    </source>
</evidence>
<dbReference type="Gene3D" id="1.10.260.40">
    <property type="entry name" value="lambda repressor-like DNA-binding domains"/>
    <property type="match status" value="1"/>
</dbReference>
<protein>
    <submittedName>
        <fullName evidence="3">Helix-turn-helix transcriptional regulator</fullName>
    </submittedName>
</protein>
<dbReference type="Proteomes" id="UP000676565">
    <property type="component" value="Unassembled WGS sequence"/>
</dbReference>
<dbReference type="SMART" id="SM00530">
    <property type="entry name" value="HTH_XRE"/>
    <property type="match status" value="1"/>
</dbReference>
<dbReference type="InterPro" id="IPR010982">
    <property type="entry name" value="Lambda_DNA-bd_dom_sf"/>
</dbReference>
<evidence type="ECO:0000256" key="1">
    <source>
        <dbReference type="ARBA" id="ARBA00023125"/>
    </source>
</evidence>
<organism evidence="3 4">
    <name type="scientific">Gemmata palustris</name>
    <dbReference type="NCBI Taxonomy" id="2822762"/>
    <lineage>
        <taxon>Bacteria</taxon>
        <taxon>Pseudomonadati</taxon>
        <taxon>Planctomycetota</taxon>
        <taxon>Planctomycetia</taxon>
        <taxon>Gemmatales</taxon>
        <taxon>Gemmataceae</taxon>
        <taxon>Gemmata</taxon>
    </lineage>
</organism>
<sequence>MSVLTVAKSRLTGSSFGARLRCARELAGLSQHELAEAAGIHRVNLNRYETDKVKPAVDVAWKLADAVGVSLDELRGAKPETE</sequence>
<dbReference type="InterPro" id="IPR001387">
    <property type="entry name" value="Cro/C1-type_HTH"/>
</dbReference>
<dbReference type="InterPro" id="IPR050807">
    <property type="entry name" value="TransReg_Diox_bact_type"/>
</dbReference>
<feature type="domain" description="HTH cro/C1-type" evidence="2">
    <location>
        <begin position="20"/>
        <end position="74"/>
    </location>
</feature>
<evidence type="ECO:0000313" key="3">
    <source>
        <dbReference type="EMBL" id="MBP3955487.1"/>
    </source>
</evidence>
<dbReference type="EMBL" id="JAGKQQ010000001">
    <property type="protein sequence ID" value="MBP3955487.1"/>
    <property type="molecule type" value="Genomic_DNA"/>
</dbReference>
<dbReference type="PROSITE" id="PS50943">
    <property type="entry name" value="HTH_CROC1"/>
    <property type="match status" value="1"/>
</dbReference>
<evidence type="ECO:0000313" key="4">
    <source>
        <dbReference type="Proteomes" id="UP000676565"/>
    </source>
</evidence>
<proteinExistence type="predicted"/>
<comment type="caution">
    <text evidence="3">The sequence shown here is derived from an EMBL/GenBank/DDBJ whole genome shotgun (WGS) entry which is preliminary data.</text>
</comment>
<name>A0ABS5BP63_9BACT</name>
<reference evidence="3 4" key="1">
    <citation type="submission" date="2021-04" db="EMBL/GenBank/DDBJ databases">
        <authorList>
            <person name="Ivanova A."/>
        </authorList>
    </citation>
    <scope>NUCLEOTIDE SEQUENCE [LARGE SCALE GENOMIC DNA]</scope>
    <source>
        <strain evidence="3 4">G18</strain>
    </source>
</reference>